<sequence length="479" mass="55700">MTSIYNKGRVCTVSGRPCLPLEPDLTDLMSNSRDPKQLLEAWVGWRDVTRPIKPLYTNFVNLKNIGAVENGYSDYGAYWRDELFGDTPDLEEMAAKLWVEVEPLYTHLHAYVRSKLRDFYGDNVDIEEDGGIPAHILGNMWGQNWAGIYEIVKPYNTVDTNRQVEDRLKEEYDVNGMFRLAEEFYSSIGLYNMTDKFWNNSMLSKPADREVQCHASAFDLYQPGDFRIKMCSEVNLDYFQTIHHEMGHVEYYMAYESQPLVYRNGANSAFHEAVGDTIALSVRSRKHLETIGLLDEDTLDDDESDINTLLLHALNKISFLPFGYLVDKWRYDVFRGEITHHDYNEKWWDLRYEYQGISPPVERKAYGFDPGAKFHIPSNSPYISYFFSFILQFQFYQRMCELSGHQGALHTCDFYGSEEAGSKFREMLALGSSIPWPEALERFTGSREVSAKPLLEYFQPLMNWLEEVNEENESIVGWK</sequence>
<evidence type="ECO:0000313" key="13">
    <source>
        <dbReference type="EMBL" id="ESO96402.1"/>
    </source>
</evidence>
<evidence type="ECO:0000256" key="8">
    <source>
        <dbReference type="PIRSR" id="PIRSR601548-4"/>
    </source>
</evidence>
<evidence type="ECO:0000256" key="9">
    <source>
        <dbReference type="PIRSR" id="PIRSR601548-6"/>
    </source>
</evidence>
<evidence type="ECO:0000256" key="5">
    <source>
        <dbReference type="PIRSR" id="PIRSR601548-1"/>
    </source>
</evidence>
<keyword evidence="12" id="KW-0121">Carboxypeptidase</keyword>
<dbReference type="KEGG" id="lgi:LOTGIDRAFT_115941"/>
<feature type="binding site" evidence="10">
    <location>
        <position position="244"/>
    </location>
    <ligand>
        <name>Zn(2+)</name>
        <dbReference type="ChEBI" id="CHEBI:29105"/>
        <label>2</label>
        <note>catalytic</note>
    </ligand>
</feature>
<comment type="cofactor">
    <cofactor evidence="12">
        <name>Zn(2+)</name>
        <dbReference type="ChEBI" id="CHEBI:29105"/>
    </cofactor>
    <text evidence="12">Binds 1 zinc ion per subunit.</text>
</comment>
<gene>
    <name evidence="13" type="ORF">LOTGIDRAFT_115941</name>
</gene>
<dbReference type="CDD" id="cd06461">
    <property type="entry name" value="M2_ACE"/>
    <property type="match status" value="1"/>
</dbReference>
<evidence type="ECO:0000256" key="3">
    <source>
        <dbReference type="ARBA" id="ARBA00023157"/>
    </source>
</evidence>
<feature type="binding site" evidence="7">
    <location>
        <position position="272"/>
    </location>
    <ligand>
        <name>Zn(2+)</name>
        <dbReference type="ChEBI" id="CHEBI:29105"/>
        <label>1</label>
        <note>catalytic</note>
    </ligand>
</feature>
<keyword evidence="12" id="KW-0482">Metalloprotease</keyword>
<organism evidence="13 14">
    <name type="scientific">Lottia gigantea</name>
    <name type="common">Giant owl limpet</name>
    <dbReference type="NCBI Taxonomy" id="225164"/>
    <lineage>
        <taxon>Eukaryota</taxon>
        <taxon>Metazoa</taxon>
        <taxon>Spiralia</taxon>
        <taxon>Lophotrochozoa</taxon>
        <taxon>Mollusca</taxon>
        <taxon>Gastropoda</taxon>
        <taxon>Patellogastropoda</taxon>
        <taxon>Lottioidea</taxon>
        <taxon>Lottiidae</taxon>
        <taxon>Lottia</taxon>
    </lineage>
</organism>
<keyword evidence="4 6" id="KW-0325">Glycoprotein</keyword>
<feature type="binding site" evidence="7">
    <location>
        <position position="244"/>
    </location>
    <ligand>
        <name>Zn(2+)</name>
        <dbReference type="ChEBI" id="CHEBI:29105"/>
        <label>1</label>
        <note>catalytic</note>
    </ligand>
</feature>
<keyword evidence="7 12" id="KW-0862">Zinc</keyword>
<dbReference type="PANTHER" id="PTHR10514">
    <property type="entry name" value="ANGIOTENSIN-CONVERTING ENZYME"/>
    <property type="match status" value="1"/>
</dbReference>
<keyword evidence="7 12" id="KW-0479">Metal-binding</keyword>
<dbReference type="Pfam" id="PF01401">
    <property type="entry name" value="Peptidase_M2"/>
    <property type="match status" value="1"/>
</dbReference>
<dbReference type="OMA" id="KMCTEAN"/>
<dbReference type="SUPFAM" id="SSF55486">
    <property type="entry name" value="Metalloproteases ('zincins'), catalytic domain"/>
    <property type="match status" value="1"/>
</dbReference>
<comment type="similarity">
    <text evidence="1 11 12">Belongs to the peptidase M2 family.</text>
</comment>
<evidence type="ECO:0000256" key="11">
    <source>
        <dbReference type="PROSITE-ProRule" id="PRU01355"/>
    </source>
</evidence>
<dbReference type="GO" id="GO:0006508">
    <property type="term" value="P:proteolysis"/>
    <property type="evidence" value="ECO:0007669"/>
    <property type="project" value="UniProtKB-KW"/>
</dbReference>
<feature type="active site" description="Proton acceptor 2" evidence="9">
    <location>
        <position position="245"/>
    </location>
</feature>
<feature type="active site" description="Proton donor 1" evidence="5">
    <location>
        <position position="375"/>
    </location>
</feature>
<feature type="disulfide bond" evidence="8 11">
    <location>
        <begin position="213"/>
        <end position="231"/>
    </location>
</feature>
<keyword evidence="12" id="KW-0378">Hydrolase</keyword>
<dbReference type="GO" id="GO:0008237">
    <property type="term" value="F:metallopeptidase activity"/>
    <property type="evidence" value="ECO:0007669"/>
    <property type="project" value="UniProtKB-KW"/>
</dbReference>
<reference evidence="13 14" key="1">
    <citation type="journal article" date="2013" name="Nature">
        <title>Insights into bilaterian evolution from three spiralian genomes.</title>
        <authorList>
            <person name="Simakov O."/>
            <person name="Marletaz F."/>
            <person name="Cho S.J."/>
            <person name="Edsinger-Gonzales E."/>
            <person name="Havlak P."/>
            <person name="Hellsten U."/>
            <person name="Kuo D.H."/>
            <person name="Larsson T."/>
            <person name="Lv J."/>
            <person name="Arendt D."/>
            <person name="Savage R."/>
            <person name="Osoegawa K."/>
            <person name="de Jong P."/>
            <person name="Grimwood J."/>
            <person name="Chapman J.A."/>
            <person name="Shapiro H."/>
            <person name="Aerts A."/>
            <person name="Otillar R.P."/>
            <person name="Terry A.Y."/>
            <person name="Boore J.L."/>
            <person name="Grigoriev I.V."/>
            <person name="Lindberg D.R."/>
            <person name="Seaver E.C."/>
            <person name="Weisblat D.A."/>
            <person name="Putnam N.H."/>
            <person name="Rokhsar D.S."/>
        </authorList>
    </citation>
    <scope>NUCLEOTIDE SEQUENCE [LARGE SCALE GENOMIC DNA]</scope>
</reference>
<evidence type="ECO:0000313" key="14">
    <source>
        <dbReference type="Proteomes" id="UP000030746"/>
    </source>
</evidence>
<evidence type="ECO:0000256" key="7">
    <source>
        <dbReference type="PIRSR" id="PIRSR601548-3"/>
    </source>
</evidence>
<dbReference type="GO" id="GO:0008241">
    <property type="term" value="F:peptidyl-dipeptidase activity"/>
    <property type="evidence" value="ECO:0007669"/>
    <property type="project" value="InterPro"/>
</dbReference>
<evidence type="ECO:0000256" key="1">
    <source>
        <dbReference type="ARBA" id="ARBA00008139"/>
    </source>
</evidence>
<dbReference type="PRINTS" id="PR00791">
    <property type="entry name" value="PEPDIPTASEA"/>
</dbReference>
<feature type="binding site" evidence="10">
    <location>
        <position position="272"/>
    </location>
    <ligand>
        <name>Zn(2+)</name>
        <dbReference type="ChEBI" id="CHEBI:29105"/>
        <label>2</label>
        <note>catalytic</note>
    </ligand>
</feature>
<evidence type="ECO:0000256" key="4">
    <source>
        <dbReference type="ARBA" id="ARBA00023180"/>
    </source>
</evidence>
<dbReference type="GeneID" id="20231286"/>
<dbReference type="HOGENOM" id="CLU_014364_3_2_1"/>
<protein>
    <recommendedName>
        <fullName evidence="12">Angiotensin-converting enzyme</fullName>
        <ecNumber evidence="12">3.4.-.-</ecNumber>
    </recommendedName>
</protein>
<dbReference type="EMBL" id="KB201459">
    <property type="protein sequence ID" value="ESO96402.1"/>
    <property type="molecule type" value="Genomic_DNA"/>
</dbReference>
<keyword evidence="14" id="KW-1185">Reference proteome</keyword>
<dbReference type="PANTHER" id="PTHR10514:SF27">
    <property type="entry name" value="ANGIOTENSIN-CONVERTING ENZYME"/>
    <property type="match status" value="1"/>
</dbReference>
<keyword evidence="2" id="KW-0732">Signal</keyword>
<evidence type="ECO:0000256" key="2">
    <source>
        <dbReference type="ARBA" id="ARBA00022729"/>
    </source>
</evidence>
<evidence type="ECO:0000256" key="12">
    <source>
        <dbReference type="RuleBase" id="RU361144"/>
    </source>
</evidence>
<dbReference type="InterPro" id="IPR001548">
    <property type="entry name" value="Peptidase_M2"/>
</dbReference>
<dbReference type="PROSITE" id="PS52011">
    <property type="entry name" value="PEPTIDASE_M2"/>
    <property type="match status" value="1"/>
</dbReference>
<evidence type="ECO:0000256" key="6">
    <source>
        <dbReference type="PIRSR" id="PIRSR601548-10"/>
    </source>
</evidence>
<feature type="disulfide bond" evidence="8">
    <location>
        <begin position="400"/>
        <end position="412"/>
    </location>
</feature>
<feature type="glycosylation site" description="N-linked (GlcNAc...) asparagine; partial" evidence="6">
    <location>
        <position position="199"/>
    </location>
</feature>
<feature type="disulfide bond" evidence="8">
    <location>
        <begin position="11"/>
        <end position="18"/>
    </location>
</feature>
<dbReference type="CTD" id="20231286"/>
<dbReference type="GO" id="GO:0016020">
    <property type="term" value="C:membrane"/>
    <property type="evidence" value="ECO:0007669"/>
    <property type="project" value="InterPro"/>
</dbReference>
<comment type="caution">
    <text evidence="11">Lacks conserved residue(s) required for the propagation of feature annotation.</text>
</comment>
<accession>V4AHL1</accession>
<dbReference type="MEROPS" id="M02.004"/>
<feature type="active site" description="Proton acceptor 1" evidence="5">
    <location>
        <position position="245"/>
    </location>
</feature>
<dbReference type="GO" id="GO:0004180">
    <property type="term" value="F:carboxypeptidase activity"/>
    <property type="evidence" value="ECO:0007669"/>
    <property type="project" value="UniProtKB-KW"/>
</dbReference>
<keyword evidence="3 8" id="KW-1015">Disulfide bond</keyword>
<evidence type="ECO:0000256" key="10">
    <source>
        <dbReference type="PIRSR" id="PIRSR601548-8"/>
    </source>
</evidence>
<dbReference type="GO" id="GO:0046872">
    <property type="term" value="F:metal ion binding"/>
    <property type="evidence" value="ECO:0007669"/>
    <property type="project" value="UniProtKB-KW"/>
</dbReference>
<proteinExistence type="inferred from homology"/>
<dbReference type="Proteomes" id="UP000030746">
    <property type="component" value="Unassembled WGS sequence"/>
</dbReference>
<dbReference type="AlphaFoldDB" id="V4AHL1"/>
<name>V4AHL1_LOTGI</name>
<dbReference type="OrthoDB" id="10029630at2759"/>
<keyword evidence="12" id="KW-0645">Protease</keyword>
<feature type="binding site" evidence="7">
    <location>
        <position position="248"/>
    </location>
    <ligand>
        <name>Zn(2+)</name>
        <dbReference type="ChEBI" id="CHEBI:29105"/>
        <label>1</label>
        <note>catalytic</note>
    </ligand>
</feature>
<feature type="binding site" evidence="10">
    <location>
        <position position="248"/>
    </location>
    <ligand>
        <name>Zn(2+)</name>
        <dbReference type="ChEBI" id="CHEBI:29105"/>
        <label>2</label>
        <note>catalytic</note>
    </ligand>
</feature>
<dbReference type="RefSeq" id="XP_009052767.1">
    <property type="nucleotide sequence ID" value="XM_009054519.1"/>
</dbReference>
<feature type="active site" description="Proton donor 2" evidence="9">
    <location>
        <position position="375"/>
    </location>
</feature>
<dbReference type="EC" id="3.4.-.-" evidence="12"/>
<dbReference type="Gene3D" id="1.10.1370.30">
    <property type="match status" value="1"/>
</dbReference>